<name>A0AAU7YHJ7_9RICK</name>
<evidence type="ECO:0000313" key="1">
    <source>
        <dbReference type="EMBL" id="XCA33083.1"/>
    </source>
</evidence>
<gene>
    <name evidence="1" type="ORF">ABS808_04805</name>
</gene>
<protein>
    <submittedName>
        <fullName evidence="1">Uncharacterized protein</fullName>
    </submittedName>
</protein>
<proteinExistence type="predicted"/>
<sequence length="84" mass="9479">MQFNSGSIGEDSLTYQNIKNLSLKENSIRNLKKTSKENSESAEISVARVGANAEKKLLQEVVLTQGRLKLELKIFHPKEMVYVI</sequence>
<organism evidence="1">
    <name type="scientific">Wolbachia endosymbiont of Polyergus mexicanus</name>
    <dbReference type="NCBI Taxonomy" id="3171167"/>
    <lineage>
        <taxon>Bacteria</taxon>
        <taxon>Pseudomonadati</taxon>
        <taxon>Pseudomonadota</taxon>
        <taxon>Alphaproteobacteria</taxon>
        <taxon>Rickettsiales</taxon>
        <taxon>Anaplasmataceae</taxon>
        <taxon>Wolbachieae</taxon>
        <taxon>Wolbachia</taxon>
    </lineage>
</organism>
<dbReference type="EMBL" id="CP158586">
    <property type="protein sequence ID" value="XCA33083.1"/>
    <property type="molecule type" value="Genomic_DNA"/>
</dbReference>
<dbReference type="AlphaFoldDB" id="A0AAU7YHJ7"/>
<accession>A0AAU7YHJ7</accession>
<reference evidence="1" key="1">
    <citation type="submission" date="2024-06" db="EMBL/GenBank/DDBJ databases">
        <title>Genome assembly of the Polyergus mexicanus.</title>
        <authorList>
            <person name="Cash E."/>
            <person name="Tustsui N.D."/>
            <person name="Ward P."/>
            <person name="Nguyen O."/>
            <person name="Sahasrabudhe R."/>
            <person name="Fairbairn C.W."/>
            <person name="Seligmann W.E."/>
            <person name="Sacco S."/>
            <person name="Beraut E."/>
            <person name="Miller C."/>
            <person name="Toffelmier E."/>
            <person name="Shaffer H.B."/>
        </authorList>
    </citation>
    <scope>NUCLEOTIDE SEQUENCE</scope>
    <source>
        <strain evidence="1">NDT 795.1</strain>
    </source>
</reference>